<reference evidence="7" key="1">
    <citation type="submission" date="2016-11" db="EMBL/GenBank/DDBJ databases">
        <authorList>
            <person name="Varghese N."/>
            <person name="Submissions S."/>
        </authorList>
    </citation>
    <scope>NUCLEOTIDE SEQUENCE [LARGE SCALE GENOMIC DNA]</scope>
    <source>
        <strain evidence="7">DSM 19858</strain>
    </source>
</reference>
<dbReference type="STRING" id="192903.SAMN04488513_102555"/>
<dbReference type="Gene3D" id="2.40.30.170">
    <property type="match status" value="1"/>
</dbReference>
<dbReference type="NCBIfam" id="TIGR01730">
    <property type="entry name" value="RND_mfp"/>
    <property type="match status" value="1"/>
</dbReference>
<dbReference type="Pfam" id="PF25917">
    <property type="entry name" value="BSH_RND"/>
    <property type="match status" value="1"/>
</dbReference>
<comment type="similarity">
    <text evidence="1">Belongs to the membrane fusion protein (MFP) (TC 8.A.1) family.</text>
</comment>
<feature type="domain" description="Multidrug resistance protein MdtA-like alpha-helical hairpin" evidence="3">
    <location>
        <begin position="97"/>
        <end position="165"/>
    </location>
</feature>
<evidence type="ECO:0000259" key="4">
    <source>
        <dbReference type="Pfam" id="PF25917"/>
    </source>
</evidence>
<feature type="coiled-coil region" evidence="2">
    <location>
        <begin position="97"/>
        <end position="169"/>
    </location>
</feature>
<proteinExistence type="inferred from homology"/>
<dbReference type="InterPro" id="IPR006143">
    <property type="entry name" value="RND_pump_MFP"/>
</dbReference>
<keyword evidence="2" id="KW-0175">Coiled coil</keyword>
<protein>
    <submittedName>
        <fullName evidence="6">Membrane fusion protein, multidrug efflux system</fullName>
    </submittedName>
</protein>
<dbReference type="OrthoDB" id="9801814at2"/>
<dbReference type="SUPFAM" id="SSF111369">
    <property type="entry name" value="HlyD-like secretion proteins"/>
    <property type="match status" value="1"/>
</dbReference>
<sequence length="368" mass="41426">MKNYIWFLGVFAMMLAASCTSKKEQSKKEEHFKVVRPLVKDTVSTNDYVADINAFQHVEIRARVGGFIESILVDEGQEVRKGQVLFTINTSVYQQNLQKAKAATKSVSAELNAAKIELQGSKKLLDKNFISRSEYDLAAAKLEALEAKYKEALAEEAEAELNLSFAQIKAPYDGIINRIPQKEGSLVEEGTLLTTISNNKAMFAYFNISEVDYLKYMSSMDVNELKEVSLILADGNRYPFKGVIETTESEFDRNTGTIAFRAKFPNPDNVLKHGETGKVRIRNKVRNALFIPQKATFNRQEHLCVFVVGDDHTLEVRKISPSLRMPHLFVVETGLGPKDRILLEGVQHVKEGDKIIPETVSFSQVFNH</sequence>
<feature type="domain" description="Multidrug resistance protein MdtA-like beta-barrel" evidence="5">
    <location>
        <begin position="205"/>
        <end position="282"/>
    </location>
</feature>
<accession>A0A1M6FUD5</accession>
<dbReference type="PROSITE" id="PS51257">
    <property type="entry name" value="PROKAR_LIPOPROTEIN"/>
    <property type="match status" value="1"/>
</dbReference>
<evidence type="ECO:0000259" key="5">
    <source>
        <dbReference type="Pfam" id="PF25944"/>
    </source>
</evidence>
<feature type="domain" description="Multidrug resistance protein MdtA-like barrel-sandwich hybrid" evidence="4">
    <location>
        <begin position="57"/>
        <end position="192"/>
    </location>
</feature>
<name>A0A1M6FUD5_9FLAO</name>
<dbReference type="PANTHER" id="PTHR30158:SF23">
    <property type="entry name" value="MULTIDRUG RESISTANCE PROTEIN MEXA"/>
    <property type="match status" value="1"/>
</dbReference>
<evidence type="ECO:0000256" key="2">
    <source>
        <dbReference type="SAM" id="Coils"/>
    </source>
</evidence>
<organism evidence="6 7">
    <name type="scientific">Pseudozobellia thermophila</name>
    <dbReference type="NCBI Taxonomy" id="192903"/>
    <lineage>
        <taxon>Bacteria</taxon>
        <taxon>Pseudomonadati</taxon>
        <taxon>Bacteroidota</taxon>
        <taxon>Flavobacteriia</taxon>
        <taxon>Flavobacteriales</taxon>
        <taxon>Flavobacteriaceae</taxon>
        <taxon>Pseudozobellia</taxon>
    </lineage>
</organism>
<dbReference type="GO" id="GO:0022857">
    <property type="term" value="F:transmembrane transporter activity"/>
    <property type="evidence" value="ECO:0007669"/>
    <property type="project" value="InterPro"/>
</dbReference>
<dbReference type="Proteomes" id="UP000184543">
    <property type="component" value="Unassembled WGS sequence"/>
</dbReference>
<dbReference type="GO" id="GO:0046677">
    <property type="term" value="P:response to antibiotic"/>
    <property type="evidence" value="ECO:0007669"/>
    <property type="project" value="TreeGrafter"/>
</dbReference>
<keyword evidence="7" id="KW-1185">Reference proteome</keyword>
<evidence type="ECO:0000313" key="7">
    <source>
        <dbReference type="Proteomes" id="UP000184543"/>
    </source>
</evidence>
<evidence type="ECO:0000256" key="1">
    <source>
        <dbReference type="ARBA" id="ARBA00009477"/>
    </source>
</evidence>
<dbReference type="InterPro" id="IPR058626">
    <property type="entry name" value="MdtA-like_b-barrel"/>
</dbReference>
<dbReference type="GO" id="GO:0030313">
    <property type="term" value="C:cell envelope"/>
    <property type="evidence" value="ECO:0007669"/>
    <property type="project" value="UniProtKB-SubCell"/>
</dbReference>
<dbReference type="Pfam" id="PF25876">
    <property type="entry name" value="HH_MFP_RND"/>
    <property type="match status" value="1"/>
</dbReference>
<evidence type="ECO:0000259" key="3">
    <source>
        <dbReference type="Pfam" id="PF25876"/>
    </source>
</evidence>
<dbReference type="InterPro" id="IPR058625">
    <property type="entry name" value="MdtA-like_BSH"/>
</dbReference>
<dbReference type="Pfam" id="PF25944">
    <property type="entry name" value="Beta-barrel_RND"/>
    <property type="match status" value="1"/>
</dbReference>
<dbReference type="AlphaFoldDB" id="A0A1M6FUD5"/>
<dbReference type="PANTHER" id="PTHR30158">
    <property type="entry name" value="ACRA/E-RELATED COMPONENT OF DRUG EFFLUX TRANSPORTER"/>
    <property type="match status" value="1"/>
</dbReference>
<dbReference type="GO" id="GO:0005886">
    <property type="term" value="C:plasma membrane"/>
    <property type="evidence" value="ECO:0007669"/>
    <property type="project" value="TreeGrafter"/>
</dbReference>
<dbReference type="EMBL" id="FQYU01000002">
    <property type="protein sequence ID" value="SHJ01239.1"/>
    <property type="molecule type" value="Genomic_DNA"/>
</dbReference>
<dbReference type="Gene3D" id="1.10.287.470">
    <property type="entry name" value="Helix hairpin bin"/>
    <property type="match status" value="1"/>
</dbReference>
<dbReference type="RefSeq" id="WP_072991488.1">
    <property type="nucleotide sequence ID" value="NZ_FQYU01000002.1"/>
</dbReference>
<evidence type="ECO:0000313" key="6">
    <source>
        <dbReference type="EMBL" id="SHJ01239.1"/>
    </source>
</evidence>
<dbReference type="Gene3D" id="2.40.420.20">
    <property type="match status" value="1"/>
</dbReference>
<dbReference type="Gene3D" id="2.40.50.100">
    <property type="match status" value="1"/>
</dbReference>
<gene>
    <name evidence="6" type="ORF">SAMN04488513_102555</name>
</gene>
<dbReference type="InterPro" id="IPR058624">
    <property type="entry name" value="MdtA-like_HH"/>
</dbReference>